<protein>
    <recommendedName>
        <fullName evidence="1">MGS-like domain-containing protein</fullName>
    </recommendedName>
</protein>
<sequence length="194" mass="20044">MYAVLSVTDKTGIVEFGAGLRKLGASLVATSGTAGLLRDAGMDAAVIGDLSGVPEMMGGRVRAFHPSVFGGLLYRRGNASDEAEAHQHGIPRIDVLACNFKDLVADDGIAGALDSIDIGGPAMLRAAAKNFPSVLPVVDPADYGEVLRALGAAGGEVAAVDPAFRRSLAAKAFGRTCAYDRSIQRILDTTGDRE</sequence>
<dbReference type="SUPFAM" id="SSF52335">
    <property type="entry name" value="Methylglyoxal synthase-like"/>
    <property type="match status" value="1"/>
</dbReference>
<dbReference type="InterPro" id="IPR011607">
    <property type="entry name" value="MGS-like_dom"/>
</dbReference>
<dbReference type="Pfam" id="PF01808">
    <property type="entry name" value="AICARFT_IMPCHas"/>
    <property type="match status" value="1"/>
</dbReference>
<dbReference type="Gene3D" id="3.40.50.1380">
    <property type="entry name" value="Methylglyoxal synthase-like domain"/>
    <property type="match status" value="1"/>
</dbReference>
<dbReference type="Pfam" id="PF02142">
    <property type="entry name" value="MGS"/>
    <property type="match status" value="1"/>
</dbReference>
<dbReference type="PANTHER" id="PTHR11692">
    <property type="entry name" value="BIFUNCTIONAL PURINE BIOSYNTHESIS PROTEIN PURH"/>
    <property type="match status" value="1"/>
</dbReference>
<gene>
    <name evidence="2" type="ORF">ADK38_15125</name>
</gene>
<accession>A0ABR5J7D9</accession>
<feature type="domain" description="MGS-like" evidence="1">
    <location>
        <begin position="1"/>
        <end position="138"/>
    </location>
</feature>
<dbReference type="InterPro" id="IPR036914">
    <property type="entry name" value="MGS-like_dom_sf"/>
</dbReference>
<evidence type="ECO:0000259" key="1">
    <source>
        <dbReference type="PROSITE" id="PS51855"/>
    </source>
</evidence>
<dbReference type="PANTHER" id="PTHR11692:SF0">
    <property type="entry name" value="BIFUNCTIONAL PURINE BIOSYNTHESIS PROTEIN ATIC"/>
    <property type="match status" value="1"/>
</dbReference>
<organism evidence="2 3">
    <name type="scientific">Streptomyces varsoviensis</name>
    <dbReference type="NCBI Taxonomy" id="67373"/>
    <lineage>
        <taxon>Bacteria</taxon>
        <taxon>Bacillati</taxon>
        <taxon>Actinomycetota</taxon>
        <taxon>Actinomycetes</taxon>
        <taxon>Kitasatosporales</taxon>
        <taxon>Streptomycetaceae</taxon>
        <taxon>Streptomyces</taxon>
    </lineage>
</organism>
<dbReference type="InterPro" id="IPR002695">
    <property type="entry name" value="PurH-like"/>
</dbReference>
<reference evidence="2 3" key="1">
    <citation type="submission" date="2015-07" db="EMBL/GenBank/DDBJ databases">
        <authorList>
            <person name="Ju K.-S."/>
            <person name="Doroghazi J.R."/>
            <person name="Metcalf W.W."/>
        </authorList>
    </citation>
    <scope>NUCLEOTIDE SEQUENCE [LARGE SCALE GENOMIC DNA]</scope>
    <source>
        <strain evidence="2 3">NRRL B-3589</strain>
    </source>
</reference>
<keyword evidence="3" id="KW-1185">Reference proteome</keyword>
<evidence type="ECO:0000313" key="2">
    <source>
        <dbReference type="EMBL" id="KOG89287.1"/>
    </source>
</evidence>
<proteinExistence type="predicted"/>
<dbReference type="SMART" id="SM00851">
    <property type="entry name" value="MGS"/>
    <property type="match status" value="1"/>
</dbReference>
<dbReference type="Proteomes" id="UP000037020">
    <property type="component" value="Unassembled WGS sequence"/>
</dbReference>
<dbReference type="RefSeq" id="WP_037965211.1">
    <property type="nucleotide sequence ID" value="NZ_JBIRHZ010000013.1"/>
</dbReference>
<evidence type="ECO:0000313" key="3">
    <source>
        <dbReference type="Proteomes" id="UP000037020"/>
    </source>
</evidence>
<dbReference type="EMBL" id="LGUT01001267">
    <property type="protein sequence ID" value="KOG89287.1"/>
    <property type="molecule type" value="Genomic_DNA"/>
</dbReference>
<dbReference type="CDD" id="cd01421">
    <property type="entry name" value="IMPCH"/>
    <property type="match status" value="1"/>
</dbReference>
<dbReference type="PROSITE" id="PS51855">
    <property type="entry name" value="MGS"/>
    <property type="match status" value="1"/>
</dbReference>
<comment type="caution">
    <text evidence="2">The sequence shown here is derived from an EMBL/GenBank/DDBJ whole genome shotgun (WGS) entry which is preliminary data.</text>
</comment>
<name>A0ABR5J7D9_9ACTN</name>